<keyword evidence="2" id="KW-0812">Transmembrane</keyword>
<feature type="compositionally biased region" description="Gly residues" evidence="1">
    <location>
        <begin position="81"/>
        <end position="101"/>
    </location>
</feature>
<feature type="region of interest" description="Disordered" evidence="1">
    <location>
        <begin position="62"/>
        <end position="123"/>
    </location>
</feature>
<feature type="compositionally biased region" description="Basic and acidic residues" evidence="1">
    <location>
        <begin position="420"/>
        <end position="441"/>
    </location>
</feature>
<evidence type="ECO:0000256" key="1">
    <source>
        <dbReference type="SAM" id="MobiDB-lite"/>
    </source>
</evidence>
<dbReference type="Proteomes" id="UP000224006">
    <property type="component" value="Chromosome IV"/>
</dbReference>
<sequence>MSRCFSPFRLFVPVEFLSSSSGWIAGWQLGERTCVVAALLPPLPLDLAARLLAPQRVLTADWPQERTPAQESSREKRAGAEGAGIVGGAFGGRPRGNGGGSRATTRDGARDSPCGRGLPPVAHIPAAKVGSPAASVPSLLELERNGTRARGGAPLCIVGWWRGLEDADPPASVRGCVALGACRQLSESPESSSSSSQRQEPTGEGRGGNTASRGRPPQAGGSGASRRLSVERAFSWAVGGSVWIEVSIPPETGLPFPALSRLLRGRLAGAATSRVASPRSPVAGSRVSEDVPSGALAGRDAASLSPGCCLSRQGGSSTAIQVFLFDLPSHHGCSPCGGDDAGDDAAGWDLAPSQPVSPRRSGGLFAQTRRFTDALQRPLLWSDAAQGRGSDSCESSAAAHQAGSPRRQARSGAAETQEGQGRRRKDEEERGSDGAERREAQDAEGLEAILFHLRRVAKVAADLSHALSCWRREEQARRRRLEGQTGHACHGARETKEDSGKTTRHREPGCALHASARRSPPFWARSRRGEATTEAHGRAAGGAAFGQRLHAFSCVPLLSFFLCFEFLWRNVVLFLFPRADQRLARARGPCTRPQKRWGVQEGSAHGDSTGAEPQTPQPFFWATADHVLSLLSSLAACAPLVRGWRCSDCCTDARALAAEARETESAGGESPRRLCTSAGSWSAAPGPPPPKWEAFLSGTRSRSRICGGRRQDPSFCSCREAAFAGRPAEHGEGSSSGAISATDGVPAATSAGLRSEEGLDCSPAGCLGCAFFSSLSPAEADEMLSAPARACRIPRQVPWYSFVAPLRVLGVVTGVSLDLLIGLIVPHLLAILVTGVVLPSACSPQRPFSPLSPLAATRPARGDELCGRPDILALLSEEFNRAKASFHSAQLDPAESCLVPAWKSSFSEPLSVSPSLGSQALDAAHSPGAGGDVAGLAGAVFVFLSSVFTFFTSAGSCLIRGPPPSLFALFSRAYCSLHQHLLSPHVRWLMDNPAGFKFNPNLTSILGSLILTTFHYWNEAASVLYDIYIDLRGSSSASFALPLAVFFFLLSALCAALSQVAAYQRALSFLQTALFGGGEPADGGQREAAYLRAALWPFSSVLSSSTCRKVAECSLLALEVVLGWRGPTRGWAWGGAFFFAAAADLLLFSTAHIFYVYVVCARLMDVSRRCLFTLFSMFRGKKWNVLRHREDTLEFELDQLLMGCVLFTIIICLFPTVFIFYVSFAVIWLAILFVHSAFRLLALLARRLPLPLIVLRFFHPGLFPGSVSVLVLEDASLASASDGSAGEDAEETPKRGGGGDCATRLASRQPTGGGLCSVATSSDSAQASILLRRGGADARGSGPPVEVVTRAGTRRKVEASRFSFSGGAPAGVSPGLPCAQARQPVRQNPVTYIQLQTHPVSWGEILLPTVKDALGQTFQVFSPSTLLSSFCSGKPIHFKKQTRPARKGQTAT</sequence>
<evidence type="ECO:0000256" key="2">
    <source>
        <dbReference type="SAM" id="Phobius"/>
    </source>
</evidence>
<dbReference type="GO" id="GO:0016757">
    <property type="term" value="F:glycosyltransferase activity"/>
    <property type="evidence" value="ECO:0007669"/>
    <property type="project" value="UniProtKB-KW"/>
</dbReference>
<keyword evidence="2" id="KW-0472">Membrane</keyword>
<feature type="transmembrane region" description="Helical" evidence="2">
    <location>
        <begin position="1130"/>
        <end position="1148"/>
    </location>
</feature>
<keyword evidence="3" id="KW-0808">Transferase</keyword>
<evidence type="ECO:0000313" key="3">
    <source>
        <dbReference type="EMBL" id="PFH36116.1"/>
    </source>
</evidence>
<keyword evidence="2" id="KW-1133">Transmembrane helix</keyword>
<proteinExistence type="predicted"/>
<feature type="region of interest" description="Disordered" evidence="1">
    <location>
        <begin position="344"/>
        <end position="363"/>
    </location>
</feature>
<feature type="transmembrane region" description="Helical" evidence="2">
    <location>
        <begin position="1199"/>
        <end position="1221"/>
    </location>
</feature>
<dbReference type="GO" id="GO:0016020">
    <property type="term" value="C:membrane"/>
    <property type="evidence" value="ECO:0007669"/>
    <property type="project" value="InterPro"/>
</dbReference>
<dbReference type="GeneID" id="40310696"/>
<dbReference type="VEuPathDB" id="ToxoDB:BESB_057670"/>
<dbReference type="EMBL" id="NWUJ01000004">
    <property type="protein sequence ID" value="PFH36116.1"/>
    <property type="molecule type" value="Genomic_DNA"/>
</dbReference>
<organism evidence="3 4">
    <name type="scientific">Besnoitia besnoiti</name>
    <name type="common">Apicomplexan protozoan</name>
    <dbReference type="NCBI Taxonomy" id="94643"/>
    <lineage>
        <taxon>Eukaryota</taxon>
        <taxon>Sar</taxon>
        <taxon>Alveolata</taxon>
        <taxon>Apicomplexa</taxon>
        <taxon>Conoidasida</taxon>
        <taxon>Coccidia</taxon>
        <taxon>Eucoccidiorida</taxon>
        <taxon>Eimeriorina</taxon>
        <taxon>Sarcocystidae</taxon>
        <taxon>Besnoitia</taxon>
    </lineage>
</organism>
<dbReference type="OrthoDB" id="70250at2759"/>
<reference evidence="3 4" key="1">
    <citation type="submission" date="2017-09" db="EMBL/GenBank/DDBJ databases">
        <title>Genome sequencing of Besnoitia besnoiti strain Bb-Ger1.</title>
        <authorList>
            <person name="Schares G."/>
            <person name="Venepally P."/>
            <person name="Lorenzi H.A."/>
        </authorList>
    </citation>
    <scope>NUCLEOTIDE SEQUENCE [LARGE SCALE GENOMIC DNA]</scope>
    <source>
        <strain evidence="3 4">Bb-Ger1</strain>
    </source>
</reference>
<keyword evidence="4" id="KW-1185">Reference proteome</keyword>
<dbReference type="KEGG" id="bbes:BESB_057670"/>
<dbReference type="RefSeq" id="XP_029220125.1">
    <property type="nucleotide sequence ID" value="XM_029364202.1"/>
</dbReference>
<dbReference type="STRING" id="94643.A0A2A9MJH0"/>
<name>A0A2A9MJH0_BESBE</name>
<dbReference type="PANTHER" id="PTHR21329">
    <property type="entry name" value="PHOSPHATIDYLINOSITOL N-ACETYLGLUCOSAMINYLTRANSFERASE SUBUNIT Q-RELATED"/>
    <property type="match status" value="1"/>
</dbReference>
<feature type="region of interest" description="Disordered" evidence="1">
    <location>
        <begin position="661"/>
        <end position="690"/>
    </location>
</feature>
<dbReference type="Pfam" id="PF05024">
    <property type="entry name" value="Gpi1"/>
    <property type="match status" value="2"/>
</dbReference>
<accession>A0A2A9MJH0</accession>
<feature type="region of interest" description="Disordered" evidence="1">
    <location>
        <begin position="481"/>
        <end position="508"/>
    </location>
</feature>
<dbReference type="InterPro" id="IPR007720">
    <property type="entry name" value="PigQ/GPI1"/>
</dbReference>
<feature type="region of interest" description="Disordered" evidence="1">
    <location>
        <begin position="386"/>
        <end position="441"/>
    </location>
</feature>
<feature type="region of interest" description="Disordered" evidence="1">
    <location>
        <begin position="1281"/>
        <end position="1304"/>
    </location>
</feature>
<feature type="region of interest" description="Disordered" evidence="1">
    <location>
        <begin position="592"/>
        <end position="613"/>
    </location>
</feature>
<dbReference type="GO" id="GO:0005783">
    <property type="term" value="C:endoplasmic reticulum"/>
    <property type="evidence" value="ECO:0007669"/>
    <property type="project" value="TreeGrafter"/>
</dbReference>
<feature type="compositionally biased region" description="Basic and acidic residues" evidence="1">
    <location>
        <begin position="491"/>
        <end position="508"/>
    </location>
</feature>
<feature type="compositionally biased region" description="Low complexity" evidence="1">
    <location>
        <begin position="186"/>
        <end position="196"/>
    </location>
</feature>
<dbReference type="PANTHER" id="PTHR21329:SF3">
    <property type="entry name" value="PHOSPHATIDYLINOSITOL N-ACETYLGLUCOSAMINYLTRANSFERASE SUBUNIT Q"/>
    <property type="match status" value="1"/>
</dbReference>
<feature type="region of interest" description="Disordered" evidence="1">
    <location>
        <begin position="186"/>
        <end position="226"/>
    </location>
</feature>
<keyword evidence="3" id="KW-0328">Glycosyltransferase</keyword>
<gene>
    <name evidence="3" type="ORF">BESB_057670</name>
</gene>
<protein>
    <submittedName>
        <fullName evidence="3">Phosphatidylinositol n-acetylglucosaminyltransferase</fullName>
    </submittedName>
</protein>
<dbReference type="GO" id="GO:0006506">
    <property type="term" value="P:GPI anchor biosynthetic process"/>
    <property type="evidence" value="ECO:0007669"/>
    <property type="project" value="InterPro"/>
</dbReference>
<evidence type="ECO:0000313" key="4">
    <source>
        <dbReference type="Proteomes" id="UP000224006"/>
    </source>
</evidence>
<comment type="caution">
    <text evidence="3">The sequence shown here is derived from an EMBL/GenBank/DDBJ whole genome shotgun (WGS) entry which is preliminary data.</text>
</comment>
<feature type="transmembrane region" description="Helical" evidence="2">
    <location>
        <begin position="1037"/>
        <end position="1057"/>
    </location>
</feature>